<dbReference type="InterPro" id="IPR040115">
    <property type="entry name" value="Lnp"/>
</dbReference>
<dbReference type="GO" id="GO:1903373">
    <property type="term" value="P:positive regulation of endoplasmic reticulum tubular network organization"/>
    <property type="evidence" value="ECO:0007669"/>
    <property type="project" value="UniProtKB-UniRule"/>
</dbReference>
<protein>
    <recommendedName>
        <fullName evidence="2">Endoplasmic reticulum junction formation protein lunapark</fullName>
    </recommendedName>
</protein>
<organism evidence="5 6">
    <name type="scientific">Steinernema glaseri</name>
    <dbReference type="NCBI Taxonomy" id="37863"/>
    <lineage>
        <taxon>Eukaryota</taxon>
        <taxon>Metazoa</taxon>
        <taxon>Ecdysozoa</taxon>
        <taxon>Nematoda</taxon>
        <taxon>Chromadorea</taxon>
        <taxon>Rhabditida</taxon>
        <taxon>Tylenchina</taxon>
        <taxon>Panagrolaimomorpha</taxon>
        <taxon>Strongyloidoidea</taxon>
        <taxon>Steinernematidae</taxon>
        <taxon>Steinernema</taxon>
    </lineage>
</organism>
<keyword evidence="2" id="KW-1133">Transmembrane helix</keyword>
<comment type="subcellular location">
    <subcellularLocation>
        <location evidence="2">Endoplasmic reticulum membrane</location>
        <topology evidence="2">Multi-pass membrane protein</topology>
    </subcellularLocation>
</comment>
<sequence>MGNYLARKRVASAELEELAKEIQRTENHINGLTRRQAFWQRLFSYFAFVISTAIAAVFYSDMPLYGYWIIIYLALPLILTYLLHSFGKRPIGHYYTWRIDRGRAALDVLIEKKQNILDNVRQTETYNVAKELLEKYGGSEMEPLPEEPHNTPKAVQSKGDVFDETSLNLSLLNKTRTPDNEDVHDVTMTAAGEDVSMCSTVTPCQSPPYRRPRTTRPFYPESKTSVDKILDYMCGDGITKRYALICQRCYTHNGMAHIDEADNIAYRCYKCDLFHQAKSAGSRTSLSD</sequence>
<feature type="domain" description="Lunapark zinc ribbon" evidence="4">
    <location>
        <begin position="226"/>
        <end position="272"/>
    </location>
</feature>
<keyword evidence="2" id="KW-0479">Metal-binding</keyword>
<keyword evidence="2" id="KW-0862">Zinc</keyword>
<dbReference type="Pfam" id="PF10058">
    <property type="entry name" value="Zn_ribbon_10"/>
    <property type="match status" value="1"/>
</dbReference>
<keyword evidence="2" id="KW-0472">Membrane</keyword>
<dbReference type="AlphaFoldDB" id="A0A1I7ZAR8"/>
<evidence type="ECO:0000256" key="1">
    <source>
        <dbReference type="ARBA" id="ARBA00009940"/>
    </source>
</evidence>
<comment type="similarity">
    <text evidence="1 2">Belongs to the lunapark family.</text>
</comment>
<dbReference type="GO" id="GO:0071788">
    <property type="term" value="P:endoplasmic reticulum tubular network maintenance"/>
    <property type="evidence" value="ECO:0007669"/>
    <property type="project" value="UniProtKB-UniRule"/>
</dbReference>
<proteinExistence type="inferred from homology"/>
<feature type="transmembrane region" description="Helical" evidence="2">
    <location>
        <begin position="65"/>
        <end position="83"/>
    </location>
</feature>
<dbReference type="PANTHER" id="PTHR22166">
    <property type="entry name" value="ENDOPLASMIC RETICULUM JUNCTION FORMATION PROTEIN LUNAPARK"/>
    <property type="match status" value="1"/>
</dbReference>
<dbReference type="GO" id="GO:0008270">
    <property type="term" value="F:zinc ion binding"/>
    <property type="evidence" value="ECO:0007669"/>
    <property type="project" value="UniProtKB-KW"/>
</dbReference>
<dbReference type="GO" id="GO:0098826">
    <property type="term" value="C:endoplasmic reticulum tubular network membrane"/>
    <property type="evidence" value="ECO:0007669"/>
    <property type="project" value="UniProtKB-UniRule"/>
</dbReference>
<evidence type="ECO:0000313" key="5">
    <source>
        <dbReference type="Proteomes" id="UP000095287"/>
    </source>
</evidence>
<evidence type="ECO:0000259" key="4">
    <source>
        <dbReference type="Pfam" id="PF10058"/>
    </source>
</evidence>
<accession>A0A1I7ZAR8</accession>
<feature type="transmembrane region" description="Helical" evidence="2">
    <location>
        <begin position="42"/>
        <end position="59"/>
    </location>
</feature>
<dbReference type="PANTHER" id="PTHR22166:SF12">
    <property type="entry name" value="ENDOPLASMIC RETICULUM JUNCTION FORMATION PROTEIN LUNAPARK"/>
    <property type="match status" value="1"/>
</dbReference>
<dbReference type="InterPro" id="IPR019273">
    <property type="entry name" value="Lunapark_Znf"/>
</dbReference>
<dbReference type="Proteomes" id="UP000095287">
    <property type="component" value="Unplaced"/>
</dbReference>
<evidence type="ECO:0000313" key="6">
    <source>
        <dbReference type="WBParaSite" id="L893_g24527.t1"/>
    </source>
</evidence>
<name>A0A1I7ZAR8_9BILA</name>
<keyword evidence="3" id="KW-0175">Coiled coil</keyword>
<keyword evidence="2" id="KW-0863">Zinc-finger</keyword>
<keyword evidence="2" id="KW-0812">Transmembrane</keyword>
<keyword evidence="2" id="KW-0256">Endoplasmic reticulum</keyword>
<evidence type="ECO:0000256" key="2">
    <source>
        <dbReference type="RuleBase" id="RU367073"/>
    </source>
</evidence>
<comment type="function">
    <text evidence="2">Plays a role in determining ER morphology.</text>
</comment>
<evidence type="ECO:0000256" key="3">
    <source>
        <dbReference type="SAM" id="Coils"/>
    </source>
</evidence>
<feature type="coiled-coil region" evidence="3">
    <location>
        <begin position="1"/>
        <end position="35"/>
    </location>
</feature>
<reference evidence="6" key="1">
    <citation type="submission" date="2016-11" db="UniProtKB">
        <authorList>
            <consortium name="WormBaseParasite"/>
        </authorList>
    </citation>
    <scope>IDENTIFICATION</scope>
</reference>
<dbReference type="WBParaSite" id="L893_g24527.t1">
    <property type="protein sequence ID" value="L893_g24527.t1"/>
    <property type="gene ID" value="L893_g24527"/>
</dbReference>
<keyword evidence="5" id="KW-1185">Reference proteome</keyword>
<comment type="domain">
    <text evidence="2">The C4-type zinc finger motif is necessary both for its ER three-way tubular junction localization and formation.</text>
</comment>